<reference evidence="3" key="1">
    <citation type="journal article" date="2023" name="G3 (Bethesda)">
        <title>Whole genome assembly and annotation of the endangered Caribbean coral Acropora cervicornis.</title>
        <authorList>
            <person name="Selwyn J.D."/>
            <person name="Vollmer S.V."/>
        </authorList>
    </citation>
    <scope>NUCLEOTIDE SEQUENCE</scope>
    <source>
        <strain evidence="3">K2</strain>
    </source>
</reference>
<gene>
    <name evidence="3" type="ORF">P5673_022184</name>
</gene>
<evidence type="ECO:0000313" key="3">
    <source>
        <dbReference type="EMBL" id="KAK2555915.1"/>
    </source>
</evidence>
<protein>
    <submittedName>
        <fullName evidence="3">Uncharacterized protein</fullName>
    </submittedName>
</protein>
<accession>A0AAD9Q721</accession>
<feature type="transmembrane region" description="Helical" evidence="2">
    <location>
        <begin position="28"/>
        <end position="53"/>
    </location>
</feature>
<feature type="region of interest" description="Disordered" evidence="1">
    <location>
        <begin position="70"/>
        <end position="90"/>
    </location>
</feature>
<name>A0AAD9Q721_ACRCE</name>
<dbReference type="Proteomes" id="UP001249851">
    <property type="component" value="Unassembled WGS sequence"/>
</dbReference>
<keyword evidence="2" id="KW-1133">Transmembrane helix</keyword>
<reference evidence="3" key="2">
    <citation type="journal article" date="2023" name="Science">
        <title>Genomic signatures of disease resistance in endangered staghorn corals.</title>
        <authorList>
            <person name="Vollmer S.V."/>
            <person name="Selwyn J.D."/>
            <person name="Despard B.A."/>
            <person name="Roesel C.L."/>
        </authorList>
    </citation>
    <scope>NUCLEOTIDE SEQUENCE</scope>
    <source>
        <strain evidence="3">K2</strain>
    </source>
</reference>
<dbReference type="EMBL" id="JARQWQ010000059">
    <property type="protein sequence ID" value="KAK2555915.1"/>
    <property type="molecule type" value="Genomic_DNA"/>
</dbReference>
<sequence length="118" mass="13000">MHFKCSILPSKIFLLKHNCLCEAPKGKYAIIAIIAIVSPLMAVLGLAAIFCYFKRRINPNQRQAAKAIENVPGGIEDQPGANNDDSVIRGENSPLLNLTHDISQDAKYLKVKKGKQNK</sequence>
<keyword evidence="4" id="KW-1185">Reference proteome</keyword>
<evidence type="ECO:0000313" key="4">
    <source>
        <dbReference type="Proteomes" id="UP001249851"/>
    </source>
</evidence>
<keyword evidence="2" id="KW-0472">Membrane</keyword>
<dbReference type="AlphaFoldDB" id="A0AAD9Q721"/>
<evidence type="ECO:0000256" key="1">
    <source>
        <dbReference type="SAM" id="MobiDB-lite"/>
    </source>
</evidence>
<evidence type="ECO:0000256" key="2">
    <source>
        <dbReference type="SAM" id="Phobius"/>
    </source>
</evidence>
<keyword evidence="2" id="KW-0812">Transmembrane</keyword>
<proteinExistence type="predicted"/>
<comment type="caution">
    <text evidence="3">The sequence shown here is derived from an EMBL/GenBank/DDBJ whole genome shotgun (WGS) entry which is preliminary data.</text>
</comment>
<organism evidence="3 4">
    <name type="scientific">Acropora cervicornis</name>
    <name type="common">Staghorn coral</name>
    <dbReference type="NCBI Taxonomy" id="6130"/>
    <lineage>
        <taxon>Eukaryota</taxon>
        <taxon>Metazoa</taxon>
        <taxon>Cnidaria</taxon>
        <taxon>Anthozoa</taxon>
        <taxon>Hexacorallia</taxon>
        <taxon>Scleractinia</taxon>
        <taxon>Astrocoeniina</taxon>
        <taxon>Acroporidae</taxon>
        <taxon>Acropora</taxon>
    </lineage>
</organism>